<dbReference type="InterPro" id="IPR036890">
    <property type="entry name" value="HATPase_C_sf"/>
</dbReference>
<dbReference type="SUPFAM" id="SSF52172">
    <property type="entry name" value="CheY-like"/>
    <property type="match status" value="1"/>
</dbReference>
<dbReference type="EMBL" id="CDSF01000082">
    <property type="protein sequence ID" value="CEO98073.1"/>
    <property type="molecule type" value="Genomic_DNA"/>
</dbReference>
<keyword evidence="9" id="KW-1185">Reference proteome</keyword>
<evidence type="ECO:0000256" key="3">
    <source>
        <dbReference type="SAM" id="MobiDB-lite"/>
    </source>
</evidence>
<geneLocation type="mitochondrion" evidence="8"/>
<dbReference type="Proteomes" id="UP000039324">
    <property type="component" value="Unassembled WGS sequence"/>
</dbReference>
<dbReference type="SMART" id="SM00448">
    <property type="entry name" value="REC"/>
    <property type="match status" value="1"/>
</dbReference>
<keyword evidence="8" id="KW-0496">Mitochondrion</keyword>
<sequence length="617" mass="67650">MSPRDASSRRGQCCGKRTIEFLFYQHIGALVCTTTLAIAVWLVIRHAHLETWETAHGWATSYRQMIILTKMYPKIHQYAHDGSLSAGDRRLLLDDIRFESRNFTSEHDEVHARDRERFRQLTNADTDAIQAWITAVDAFIKKAETPRVWMSAVRPLADAAISPSVVDPCEQALVKVMNLYTEAMYSIGEMRYDLAGMVFLALLCVLSIGQMFLVRAEYTQQLATIQLAEELASVIHDVRTPQQVIVSAVALLTQPGTADTTNAHDMVQIIADSCTATQRLLDTALLRIRSRAAPEPVPLAAFFKDISSVQSAACRDKGILWRCDLAPSACVSVFVDSDALLQIVSNLVSNAIRYTSKGHVSLQVSVDAPEQRNVSWMQRLRSSKHLHTLVVSVSDTGCGIPKHAMPLVFRKFHQVKSGTGFGIGLFTVARLTSSLRGGIDLWSEVGKGTRIVVRVPVVLVPSSATSEDDGNALVAPEPSPPDDYPPSLTARSITALNIILLDDDPVTLKLSKRILANAGHSVRTFAHGETLLEQYDDADVIVTDLNMSGSMSGFQVADRLRAIGYRGALIAHTGDRFAYNACLEHGFDALLPKPSSASTYVATIESVHQHKCSCPSS</sequence>
<dbReference type="Gene3D" id="3.40.50.2300">
    <property type="match status" value="1"/>
</dbReference>
<dbReference type="InterPro" id="IPR011006">
    <property type="entry name" value="CheY-like_superfamily"/>
</dbReference>
<feature type="transmembrane region" description="Helical" evidence="4">
    <location>
        <begin position="21"/>
        <end position="44"/>
    </location>
</feature>
<evidence type="ECO:0000256" key="4">
    <source>
        <dbReference type="SAM" id="Phobius"/>
    </source>
</evidence>
<dbReference type="EMBL" id="OVEO01000005">
    <property type="protein sequence ID" value="SPQ96107.1"/>
    <property type="molecule type" value="Genomic_DNA"/>
</dbReference>
<evidence type="ECO:0000259" key="5">
    <source>
        <dbReference type="PROSITE" id="PS50109"/>
    </source>
</evidence>
<dbReference type="STRING" id="37360.A0A0G4IRS3"/>
<dbReference type="PROSITE" id="PS50109">
    <property type="entry name" value="HIS_KIN"/>
    <property type="match status" value="1"/>
</dbReference>
<dbReference type="OrthoDB" id="60033at2759"/>
<dbReference type="Proteomes" id="UP000290189">
    <property type="component" value="Unassembled WGS sequence"/>
</dbReference>
<protein>
    <recommendedName>
        <fullName evidence="11">Histidine kinase</fullName>
    </recommendedName>
</protein>
<dbReference type="InterPro" id="IPR003594">
    <property type="entry name" value="HATPase_dom"/>
</dbReference>
<evidence type="ECO:0000313" key="7">
    <source>
        <dbReference type="EMBL" id="CEO98073.1"/>
    </source>
</evidence>
<evidence type="ECO:0000256" key="2">
    <source>
        <dbReference type="PROSITE-ProRule" id="PRU00169"/>
    </source>
</evidence>
<evidence type="ECO:0000313" key="10">
    <source>
        <dbReference type="Proteomes" id="UP000290189"/>
    </source>
</evidence>
<feature type="modified residue" description="4-aspartylphosphate" evidence="2">
    <location>
        <position position="544"/>
    </location>
</feature>
<proteinExistence type="predicted"/>
<name>A0A0G4IRS3_PLABS</name>
<keyword evidence="4" id="KW-0812">Transmembrane</keyword>
<evidence type="ECO:0008006" key="11">
    <source>
        <dbReference type="Google" id="ProtNLM"/>
    </source>
</evidence>
<keyword evidence="4" id="KW-0472">Membrane</keyword>
<dbReference type="PRINTS" id="PR00344">
    <property type="entry name" value="BCTRLSENSOR"/>
</dbReference>
<dbReference type="Gene3D" id="3.30.565.10">
    <property type="entry name" value="Histidine kinase-like ATPase, C-terminal domain"/>
    <property type="match status" value="1"/>
</dbReference>
<reference evidence="7 9" key="1">
    <citation type="submission" date="2015-02" db="EMBL/GenBank/DDBJ databases">
        <authorList>
            <person name="Chooi Y.-H."/>
        </authorList>
    </citation>
    <scope>NUCLEOTIDE SEQUENCE [LARGE SCALE GENOMIC DNA]</scope>
    <source>
        <strain evidence="7">E3</strain>
    </source>
</reference>
<evidence type="ECO:0000313" key="8">
    <source>
        <dbReference type="EMBL" id="SPQ96107.1"/>
    </source>
</evidence>
<feature type="region of interest" description="Disordered" evidence="3">
    <location>
        <begin position="463"/>
        <end position="484"/>
    </location>
</feature>
<evidence type="ECO:0000256" key="1">
    <source>
        <dbReference type="ARBA" id="ARBA00022553"/>
    </source>
</evidence>
<keyword evidence="1 2" id="KW-0597">Phosphoprotein</keyword>
<dbReference type="PANTHER" id="PTHR43547">
    <property type="entry name" value="TWO-COMPONENT HISTIDINE KINASE"/>
    <property type="match status" value="1"/>
</dbReference>
<dbReference type="Pfam" id="PF00072">
    <property type="entry name" value="Response_reg"/>
    <property type="match status" value="1"/>
</dbReference>
<dbReference type="InterPro" id="IPR001789">
    <property type="entry name" value="Sig_transdc_resp-reg_receiver"/>
</dbReference>
<dbReference type="AlphaFoldDB" id="A0A0G4IRS3"/>
<evidence type="ECO:0000313" key="9">
    <source>
        <dbReference type="Proteomes" id="UP000039324"/>
    </source>
</evidence>
<dbReference type="PANTHER" id="PTHR43547:SF2">
    <property type="entry name" value="HYBRID SIGNAL TRANSDUCTION HISTIDINE KINASE C"/>
    <property type="match status" value="1"/>
</dbReference>
<dbReference type="InterPro" id="IPR004358">
    <property type="entry name" value="Sig_transdc_His_kin-like_C"/>
</dbReference>
<dbReference type="SMART" id="SM00387">
    <property type="entry name" value="HATPase_c"/>
    <property type="match status" value="1"/>
</dbReference>
<accession>A0A0G4IRS3</accession>
<dbReference type="InterPro" id="IPR005467">
    <property type="entry name" value="His_kinase_dom"/>
</dbReference>
<keyword evidence="4" id="KW-1133">Transmembrane helix</keyword>
<reference evidence="8 10" key="2">
    <citation type="submission" date="2018-03" db="EMBL/GenBank/DDBJ databases">
        <authorList>
            <person name="Fogelqvist J."/>
        </authorList>
    </citation>
    <scope>NUCLEOTIDE SEQUENCE [LARGE SCALE GENOMIC DNA]</scope>
</reference>
<dbReference type="GO" id="GO:0000155">
    <property type="term" value="F:phosphorelay sensor kinase activity"/>
    <property type="evidence" value="ECO:0007669"/>
    <property type="project" value="TreeGrafter"/>
</dbReference>
<dbReference type="Pfam" id="PF02518">
    <property type="entry name" value="HATPase_c"/>
    <property type="match status" value="1"/>
</dbReference>
<dbReference type="SUPFAM" id="SSF55874">
    <property type="entry name" value="ATPase domain of HSP90 chaperone/DNA topoisomerase II/histidine kinase"/>
    <property type="match status" value="1"/>
</dbReference>
<feature type="domain" description="Histidine kinase" evidence="5">
    <location>
        <begin position="233"/>
        <end position="459"/>
    </location>
</feature>
<organism evidence="7 9">
    <name type="scientific">Plasmodiophora brassicae</name>
    <name type="common">Clubroot disease agent</name>
    <dbReference type="NCBI Taxonomy" id="37360"/>
    <lineage>
        <taxon>Eukaryota</taxon>
        <taxon>Sar</taxon>
        <taxon>Rhizaria</taxon>
        <taxon>Endomyxa</taxon>
        <taxon>Phytomyxea</taxon>
        <taxon>Plasmodiophorida</taxon>
        <taxon>Plasmodiophoridae</taxon>
        <taxon>Plasmodiophora</taxon>
    </lineage>
</organism>
<feature type="domain" description="Response regulatory" evidence="6">
    <location>
        <begin position="497"/>
        <end position="608"/>
    </location>
</feature>
<dbReference type="CDD" id="cd00156">
    <property type="entry name" value="REC"/>
    <property type="match status" value="1"/>
</dbReference>
<dbReference type="PROSITE" id="PS50110">
    <property type="entry name" value="RESPONSE_REGULATORY"/>
    <property type="match status" value="1"/>
</dbReference>
<gene>
    <name evidence="7" type="ORF">PBRA_006187</name>
    <name evidence="8" type="ORF">PLBR_LOCUS3322</name>
</gene>
<evidence type="ECO:0000259" key="6">
    <source>
        <dbReference type="PROSITE" id="PS50110"/>
    </source>
</evidence>